<evidence type="ECO:0000313" key="3">
    <source>
        <dbReference type="Proteomes" id="UP000285744"/>
    </source>
</evidence>
<dbReference type="InterPro" id="IPR050228">
    <property type="entry name" value="Carboxylesterase_BioH"/>
</dbReference>
<dbReference type="PANTHER" id="PTHR43194:SF5">
    <property type="entry name" value="PIMELOYL-[ACYL-CARRIER PROTEIN] METHYL ESTER ESTERASE"/>
    <property type="match status" value="1"/>
</dbReference>
<name>A0A420EVF4_9ACTN</name>
<dbReference type="Proteomes" id="UP000285744">
    <property type="component" value="Unassembled WGS sequence"/>
</dbReference>
<evidence type="ECO:0000259" key="1">
    <source>
        <dbReference type="Pfam" id="PF12697"/>
    </source>
</evidence>
<accession>A0A420EVF4</accession>
<dbReference type="SUPFAM" id="SSF53474">
    <property type="entry name" value="alpha/beta-Hydrolases"/>
    <property type="match status" value="1"/>
</dbReference>
<gene>
    <name evidence="2" type="ORF">D7I43_25340</name>
</gene>
<dbReference type="Gene3D" id="3.40.50.1820">
    <property type="entry name" value="alpha/beta hydrolase"/>
    <property type="match status" value="1"/>
</dbReference>
<dbReference type="PANTHER" id="PTHR43194">
    <property type="entry name" value="HYDROLASE ALPHA/BETA FOLD FAMILY"/>
    <property type="match status" value="1"/>
</dbReference>
<dbReference type="Pfam" id="PF12697">
    <property type="entry name" value="Abhydrolase_6"/>
    <property type="match status" value="1"/>
</dbReference>
<dbReference type="AlphaFoldDB" id="A0A420EVF4"/>
<dbReference type="RefSeq" id="WP_120331065.1">
    <property type="nucleotide sequence ID" value="NZ_RAQQ01000021.1"/>
</dbReference>
<dbReference type="InterPro" id="IPR000073">
    <property type="entry name" value="AB_hydrolase_1"/>
</dbReference>
<sequence length="264" mass="28230">MTLPIVLLHGIRLSRTMWQPVQDRLHHPAHAIDLPGHGTRRGERFTLDAATQAVADAIDAAGGQAIVAGLSMGGYVAIATAERFPERVAGLVAIGCTARNSAMNWAFRAAAGLAVRFPRQADKLSAVAFRYALPLEAAQAVIDGGFACAAMPDVVHAIAEHDQLAALRAYPGKVWLINGDRDPFRADEQTFLTACRDGQIVHLPRTGHVTTLADPDRLARLLDHAAGSIQAMPSRRSGLVLNAGHGADHRTRVHDPRLHHHGAA</sequence>
<protein>
    <submittedName>
        <fullName evidence="2">Alpha/beta fold hydrolase</fullName>
    </submittedName>
</protein>
<comment type="caution">
    <text evidence="2">The sequence shown here is derived from an EMBL/GenBank/DDBJ whole genome shotgun (WGS) entry which is preliminary data.</text>
</comment>
<evidence type="ECO:0000313" key="2">
    <source>
        <dbReference type="EMBL" id="RKF24698.1"/>
    </source>
</evidence>
<proteinExistence type="predicted"/>
<dbReference type="GO" id="GO:0016787">
    <property type="term" value="F:hydrolase activity"/>
    <property type="evidence" value="ECO:0007669"/>
    <property type="project" value="UniProtKB-KW"/>
</dbReference>
<keyword evidence="2" id="KW-0378">Hydrolase</keyword>
<dbReference type="OrthoDB" id="5431692at2"/>
<dbReference type="InterPro" id="IPR029058">
    <property type="entry name" value="AB_hydrolase_fold"/>
</dbReference>
<feature type="domain" description="AB hydrolase-1" evidence="1">
    <location>
        <begin position="5"/>
        <end position="220"/>
    </location>
</feature>
<dbReference type="EMBL" id="RAQQ01000021">
    <property type="protein sequence ID" value="RKF24698.1"/>
    <property type="molecule type" value="Genomic_DNA"/>
</dbReference>
<organism evidence="2 3">
    <name type="scientific">Micromonospora globbae</name>
    <dbReference type="NCBI Taxonomy" id="1894969"/>
    <lineage>
        <taxon>Bacteria</taxon>
        <taxon>Bacillati</taxon>
        <taxon>Actinomycetota</taxon>
        <taxon>Actinomycetes</taxon>
        <taxon>Micromonosporales</taxon>
        <taxon>Micromonosporaceae</taxon>
        <taxon>Micromonospora</taxon>
    </lineage>
</organism>
<reference evidence="2 3" key="1">
    <citation type="journal article" date="2018" name="Int. J. Syst. Evol. Microbiol.">
        <title>Micromonospora globbae sp. nov., an endophytic actinomycete isolated from roots of Globba winitii C. H. Wright.</title>
        <authorList>
            <person name="Kuncharoen N."/>
            <person name="Pittayakhajonwut P."/>
            <person name="Tanasupawat S."/>
        </authorList>
    </citation>
    <scope>NUCLEOTIDE SEQUENCE [LARGE SCALE GENOMIC DNA]</scope>
    <source>
        <strain evidence="2 3">WPS1-2</strain>
    </source>
</reference>